<dbReference type="Proteomes" id="UP000176005">
    <property type="component" value="Unassembled WGS sequence"/>
</dbReference>
<evidence type="ECO:0000313" key="2">
    <source>
        <dbReference type="EMBL" id="OEV08602.1"/>
    </source>
</evidence>
<name>A0A1E7KXD7_9ACTN</name>
<dbReference type="EMBL" id="LJGW01000414">
    <property type="protein sequence ID" value="OEV08602.1"/>
    <property type="molecule type" value="Genomic_DNA"/>
</dbReference>
<feature type="compositionally biased region" description="Basic and acidic residues" evidence="1">
    <location>
        <begin position="112"/>
        <end position="123"/>
    </location>
</feature>
<accession>A0A1E7KXD7</accession>
<keyword evidence="3" id="KW-1185">Reference proteome</keyword>
<feature type="region of interest" description="Disordered" evidence="1">
    <location>
        <begin position="17"/>
        <end position="42"/>
    </location>
</feature>
<evidence type="ECO:0000313" key="3">
    <source>
        <dbReference type="Proteomes" id="UP000176005"/>
    </source>
</evidence>
<gene>
    <name evidence="2" type="ORF">AN218_25820</name>
</gene>
<dbReference type="PATRIC" id="fig|518642.10.peg.6196"/>
<evidence type="ECO:0008006" key="4">
    <source>
        <dbReference type="Google" id="ProtNLM"/>
    </source>
</evidence>
<dbReference type="AlphaFoldDB" id="A0A1E7KXD7"/>
<feature type="compositionally biased region" description="Basic and acidic residues" evidence="1">
    <location>
        <begin position="84"/>
        <end position="101"/>
    </location>
</feature>
<reference evidence="2 3" key="1">
    <citation type="journal article" date="2016" name="Front. Microbiol.">
        <title>Comparative Genomics Analysis of Streptomyces Species Reveals Their Adaptation to the Marine Environment and Their Diversity at the Genomic Level.</title>
        <authorList>
            <person name="Tian X."/>
            <person name="Zhang Z."/>
            <person name="Yang T."/>
            <person name="Chen M."/>
            <person name="Li J."/>
            <person name="Chen F."/>
            <person name="Yang J."/>
            <person name="Li W."/>
            <person name="Zhang B."/>
            <person name="Zhang Z."/>
            <person name="Wu J."/>
            <person name="Zhang C."/>
            <person name="Long L."/>
            <person name="Xiao J."/>
        </authorList>
    </citation>
    <scope>NUCLEOTIDE SEQUENCE [LARGE SCALE GENOMIC DNA]</scope>
    <source>
        <strain evidence="2 3">SCSIO 10429</strain>
    </source>
</reference>
<sequence length="190" mass="19430">MVAGTLGTLGAIGALTPLAAGCSGDGSGPDDERTAAEDKRLRREAARQSLDLLARYDATAEAHSALADRLRPLRAATMRHADVLEGDGDDHRNGNGNDGKDAGGGQRRHRERTAPGRRPDVPSDRQAALTALGDAERGIAGKRTAALVKAPPETARLLASLAAAGAAHAYLLGAENGGAEKNGDDGKDDG</sequence>
<evidence type="ECO:0000256" key="1">
    <source>
        <dbReference type="SAM" id="MobiDB-lite"/>
    </source>
</evidence>
<feature type="region of interest" description="Disordered" evidence="1">
    <location>
        <begin position="84"/>
        <end position="125"/>
    </location>
</feature>
<comment type="caution">
    <text evidence="2">The sequence shown here is derived from an EMBL/GenBank/DDBJ whole genome shotgun (WGS) entry which is preliminary data.</text>
</comment>
<organism evidence="2 3">
    <name type="scientific">Streptomyces nanshensis</name>
    <dbReference type="NCBI Taxonomy" id="518642"/>
    <lineage>
        <taxon>Bacteria</taxon>
        <taxon>Bacillati</taxon>
        <taxon>Actinomycetota</taxon>
        <taxon>Actinomycetes</taxon>
        <taxon>Kitasatosporales</taxon>
        <taxon>Streptomycetaceae</taxon>
        <taxon>Streptomyces</taxon>
    </lineage>
</organism>
<feature type="compositionally biased region" description="Basic and acidic residues" evidence="1">
    <location>
        <begin position="30"/>
        <end position="42"/>
    </location>
</feature>
<proteinExistence type="predicted"/>
<protein>
    <recommendedName>
        <fullName evidence="4">Lipoprotein</fullName>
    </recommendedName>
</protein>